<feature type="domain" description="HNH nuclease" evidence="2">
    <location>
        <begin position="516"/>
        <end position="568"/>
    </location>
</feature>
<dbReference type="Proteomes" id="UP000606115">
    <property type="component" value="Unassembled WGS sequence"/>
</dbReference>
<dbReference type="EMBL" id="BMKX01000008">
    <property type="protein sequence ID" value="GGJ68155.1"/>
    <property type="molecule type" value="Genomic_DNA"/>
</dbReference>
<organism evidence="3 4">
    <name type="scientific">Glutamicibacter ardleyensis</name>
    <dbReference type="NCBI Taxonomy" id="225894"/>
    <lineage>
        <taxon>Bacteria</taxon>
        <taxon>Bacillati</taxon>
        <taxon>Actinomycetota</taxon>
        <taxon>Actinomycetes</taxon>
        <taxon>Micrococcales</taxon>
        <taxon>Micrococcaceae</taxon>
        <taxon>Glutamicibacter</taxon>
    </lineage>
</organism>
<gene>
    <name evidence="3" type="ORF">GCM10007173_28720</name>
</gene>
<dbReference type="GeneID" id="303305217"/>
<dbReference type="Pfam" id="PF02720">
    <property type="entry name" value="DUF222"/>
    <property type="match status" value="1"/>
</dbReference>
<dbReference type="RefSeq" id="WP_229677164.1">
    <property type="nucleotide sequence ID" value="NZ_BMKX01000008.1"/>
</dbReference>
<protein>
    <recommendedName>
        <fullName evidence="2">HNH nuclease domain-containing protein</fullName>
    </recommendedName>
</protein>
<evidence type="ECO:0000259" key="2">
    <source>
        <dbReference type="SMART" id="SM00507"/>
    </source>
</evidence>
<name>A0ABQ2DRN5_9MICC</name>
<proteinExistence type="predicted"/>
<sequence>MFDPTGCVRTYPQSVRTPTYPAHPSAHTQIMNTTAGATLTELHTTLTELTAATGEPENLTGQTLRTLATTGTALFTFLRHHLADTTDPRLALELATTGQHLEDEAARIRVTGADRIAATNAHTLDESELDTLRTTAPDTSRQAHRCAGKASFQTPAALLASWTHIPFGEANKLIGDASDLISRRDMAGNQLPPRFEHLATLFTTPGPEQSPALHPSVVRETSQKLAKREPKDQTFDGVRTEPTLFHADGRPVEEHAANLLSAGQSVSEMNKQVKELITTASTTAGTATSSSLRRGFFPLPIKNEFTREFLLRVTTVEGEYFDSLAAHAANGRTRAGAQARVNRQPQAGTVDESASATDSSSAEQAIAEPAPAPAEPTATPEPATANDVIEPTVPTEPSILDFLPEGALEEAIWEPETTEPPATVPERALNALMDLLTTIPTTGGGSQRIRPEVLVHLKLENLQDLASGDARTAHGVKLPPGDLRRLLCEADIIPAVFNSKSELLDYGRAQRLVPEKLKRAVLARDHGCIVPGCTEPPEKIEFHHIDPWWMGGETKLINLAGLCRGAHMDADSGRIKIVVVDGLPHVILPKHIDPQQLPRRNTYWD</sequence>
<accession>A0ABQ2DRN5</accession>
<keyword evidence="4" id="KW-1185">Reference proteome</keyword>
<comment type="caution">
    <text evidence="3">The sequence shown here is derived from an EMBL/GenBank/DDBJ whole genome shotgun (WGS) entry which is preliminary data.</text>
</comment>
<reference evidence="4" key="1">
    <citation type="journal article" date="2019" name="Int. J. Syst. Evol. Microbiol.">
        <title>The Global Catalogue of Microorganisms (GCM) 10K type strain sequencing project: providing services to taxonomists for standard genome sequencing and annotation.</title>
        <authorList>
            <consortium name="The Broad Institute Genomics Platform"/>
            <consortium name="The Broad Institute Genome Sequencing Center for Infectious Disease"/>
            <person name="Wu L."/>
            <person name="Ma J."/>
        </authorList>
    </citation>
    <scope>NUCLEOTIDE SEQUENCE [LARGE SCALE GENOMIC DNA]</scope>
    <source>
        <strain evidence="4">CGMCC 1.3685</strain>
    </source>
</reference>
<dbReference type="SMART" id="SM00507">
    <property type="entry name" value="HNHc"/>
    <property type="match status" value="1"/>
</dbReference>
<dbReference type="InterPro" id="IPR003615">
    <property type="entry name" value="HNH_nuc"/>
</dbReference>
<dbReference type="CDD" id="cd00085">
    <property type="entry name" value="HNHc"/>
    <property type="match status" value="1"/>
</dbReference>
<feature type="region of interest" description="Disordered" evidence="1">
    <location>
        <begin position="333"/>
        <end position="391"/>
    </location>
</feature>
<evidence type="ECO:0000313" key="3">
    <source>
        <dbReference type="EMBL" id="GGJ68155.1"/>
    </source>
</evidence>
<evidence type="ECO:0000256" key="1">
    <source>
        <dbReference type="SAM" id="MobiDB-lite"/>
    </source>
</evidence>
<feature type="compositionally biased region" description="Low complexity" evidence="1">
    <location>
        <begin position="351"/>
        <end position="385"/>
    </location>
</feature>
<evidence type="ECO:0000313" key="4">
    <source>
        <dbReference type="Proteomes" id="UP000606115"/>
    </source>
</evidence>
<dbReference type="InterPro" id="IPR003870">
    <property type="entry name" value="DUF222"/>
</dbReference>